<evidence type="ECO:0000313" key="1">
    <source>
        <dbReference type="EMBL" id="SFG35509.1"/>
    </source>
</evidence>
<gene>
    <name evidence="1" type="ORF">SAMN05216353_13717</name>
</gene>
<reference evidence="2" key="1">
    <citation type="submission" date="2016-10" db="EMBL/GenBank/DDBJ databases">
        <authorList>
            <person name="Varghese N."/>
            <person name="Submissions S."/>
        </authorList>
    </citation>
    <scope>NUCLEOTIDE SEQUENCE [LARGE SCALE GENOMIC DNA]</scope>
    <source>
        <strain evidence="2">FP5</strain>
    </source>
</reference>
<dbReference type="Proteomes" id="UP000198897">
    <property type="component" value="Unassembled WGS sequence"/>
</dbReference>
<organism evidence="1 2">
    <name type="scientific">Halobacillus alkaliphilus</name>
    <dbReference type="NCBI Taxonomy" id="396056"/>
    <lineage>
        <taxon>Bacteria</taxon>
        <taxon>Bacillati</taxon>
        <taxon>Bacillota</taxon>
        <taxon>Bacilli</taxon>
        <taxon>Bacillales</taxon>
        <taxon>Bacillaceae</taxon>
        <taxon>Halobacillus</taxon>
    </lineage>
</organism>
<keyword evidence="2" id="KW-1185">Reference proteome</keyword>
<dbReference type="EMBL" id="FOOG01000037">
    <property type="protein sequence ID" value="SFG35509.1"/>
    <property type="molecule type" value="Genomic_DNA"/>
</dbReference>
<sequence length="79" mass="8994">MGALRSEGNVFLIRYSHTNCSYKRVIGGEVNGVETWLPFITDVGFPIAVTFYLLHRVEGKLDLLIETLHQLPEKIYSVK</sequence>
<dbReference type="InterPro" id="IPR024419">
    <property type="entry name" value="YvrJ"/>
</dbReference>
<name>A0A1I2R7L3_9BACI</name>
<accession>A0A1I2R7L3</accession>
<protein>
    <submittedName>
        <fullName evidence="1">YvrJ protein family protein</fullName>
    </submittedName>
</protein>
<proteinExistence type="predicted"/>
<dbReference type="Pfam" id="PF12841">
    <property type="entry name" value="YvrJ"/>
    <property type="match status" value="1"/>
</dbReference>
<dbReference type="AlphaFoldDB" id="A0A1I2R7L3"/>
<evidence type="ECO:0000313" key="2">
    <source>
        <dbReference type="Proteomes" id="UP000198897"/>
    </source>
</evidence>